<dbReference type="AlphaFoldDB" id="A0A8H3VCP1"/>
<name>A0A8H3VCP1_VENIN</name>
<sequence length="99" mass="11333">MEELDHLEEATIAAVAAGEANVVPSLDYRQWPNLGDEDDDDYIEPKRYAVLDLEVPETEMEALQEAAKRRSRKAVYIDVPLPRSTPIREFNQSQKLFTL</sequence>
<dbReference type="Proteomes" id="UP000490939">
    <property type="component" value="Unassembled WGS sequence"/>
</dbReference>
<proteinExistence type="predicted"/>
<protein>
    <submittedName>
        <fullName evidence="1">Uncharacterized protein</fullName>
    </submittedName>
</protein>
<dbReference type="EMBL" id="WNWR01000280">
    <property type="protein sequence ID" value="KAE9985258.1"/>
    <property type="molecule type" value="Genomic_DNA"/>
</dbReference>
<reference evidence="1 2" key="1">
    <citation type="submission" date="2019-07" db="EMBL/GenBank/DDBJ databases">
        <title>Venturia inaequalis Genome Resource.</title>
        <authorList>
            <person name="Lichtner F.J."/>
        </authorList>
    </citation>
    <scope>NUCLEOTIDE SEQUENCE [LARGE SCALE GENOMIC DNA]</scope>
    <source>
        <strain evidence="1 2">DMI_063113</strain>
    </source>
</reference>
<keyword evidence="2" id="KW-1185">Reference proteome</keyword>
<comment type="caution">
    <text evidence="1">The sequence shown here is derived from an EMBL/GenBank/DDBJ whole genome shotgun (WGS) entry which is preliminary data.</text>
</comment>
<evidence type="ECO:0000313" key="2">
    <source>
        <dbReference type="Proteomes" id="UP000490939"/>
    </source>
</evidence>
<accession>A0A8H3VCP1</accession>
<gene>
    <name evidence="1" type="ORF">EG327_004781</name>
</gene>
<evidence type="ECO:0000313" key="1">
    <source>
        <dbReference type="EMBL" id="KAE9985258.1"/>
    </source>
</evidence>
<organism evidence="1 2">
    <name type="scientific">Venturia inaequalis</name>
    <name type="common">Apple scab fungus</name>
    <dbReference type="NCBI Taxonomy" id="5025"/>
    <lineage>
        <taxon>Eukaryota</taxon>
        <taxon>Fungi</taxon>
        <taxon>Dikarya</taxon>
        <taxon>Ascomycota</taxon>
        <taxon>Pezizomycotina</taxon>
        <taxon>Dothideomycetes</taxon>
        <taxon>Pleosporomycetidae</taxon>
        <taxon>Venturiales</taxon>
        <taxon>Venturiaceae</taxon>
        <taxon>Venturia</taxon>
    </lineage>
</organism>